<reference evidence="1 2" key="1">
    <citation type="journal article" date="2018" name="New Phytol.">
        <title>Phylogenomics of Endogonaceae and evolution of mycorrhizas within Mucoromycota.</title>
        <authorList>
            <person name="Chang Y."/>
            <person name="Desiro A."/>
            <person name="Na H."/>
            <person name="Sandor L."/>
            <person name="Lipzen A."/>
            <person name="Clum A."/>
            <person name="Barry K."/>
            <person name="Grigoriev I.V."/>
            <person name="Martin F.M."/>
            <person name="Stajich J.E."/>
            <person name="Smith M.E."/>
            <person name="Bonito G."/>
            <person name="Spatafora J.W."/>
        </authorList>
    </citation>
    <scope>NUCLEOTIDE SEQUENCE [LARGE SCALE GENOMIC DNA]</scope>
    <source>
        <strain evidence="1 2">GMNB39</strain>
    </source>
</reference>
<accession>A0A433B987</accession>
<dbReference type="InterPro" id="IPR036621">
    <property type="entry name" value="Anticodon-bd_dom_sf"/>
</dbReference>
<sequence length="576" mass="65696">MASAPRFRALLDLCKRRGFLFPSAEIHGGLRGAYDYGPLGAELKRNIANEWWSYSVYQRSDVVGLDTSIITPHNVLKASGHVDEFTDALVDCLLSKERFRPDKAPKLTVVETPKDGDLDLKIPIMAPDKTIAKQWVTTIAEQLVPGAVVSRHKSDIFLHAERVVEPVEGSNAEGKIFLKRTDPNMQPITISYNGYVAPGSNSPFLTASRPFDLMFKTFLDPIDPIDRVIQTTLSHPPSSTTTVRSAVDTVLRPSMVYLRPETAQGVFINYHNVLRTMKSRPPFGIAQMGKSFRNEIRLEHAIFRTPEFEQLELEYFVPPWESSYWFGYWRQERFAWWLRYANDPARFRTRDHTSDELAHYAQGCMDIEYEFPWGWGEVEGVAHRGDYDLKQHARATGERLDFVDESPGVSESVPAGAIALETVPKMEDGWPVRYVPHVVESSCGLNRSMLAYLFDAFDEVPEETGSRIVMRLHPRLAPVKCAVIPLIPRPELMELVGLVAGSLRRERVNTVVEAQNLKIGKRYYRHDEIGTPWCVTVDFESVKDGKVTIRERDSGEQMRVRWEEVREIIRDRLNTD</sequence>
<organism evidence="1 2">
    <name type="scientific">Jimgerdemannia flammicorona</name>
    <dbReference type="NCBI Taxonomy" id="994334"/>
    <lineage>
        <taxon>Eukaryota</taxon>
        <taxon>Fungi</taxon>
        <taxon>Fungi incertae sedis</taxon>
        <taxon>Mucoromycota</taxon>
        <taxon>Mucoromycotina</taxon>
        <taxon>Endogonomycetes</taxon>
        <taxon>Endogonales</taxon>
        <taxon>Endogonaceae</taxon>
        <taxon>Jimgerdemannia</taxon>
    </lineage>
</organism>
<evidence type="ECO:0000313" key="2">
    <source>
        <dbReference type="Proteomes" id="UP000268093"/>
    </source>
</evidence>
<dbReference type="InterPro" id="IPR004154">
    <property type="entry name" value="Anticodon-bd"/>
</dbReference>
<keyword evidence="2" id="KW-1185">Reference proteome</keyword>
<keyword evidence="1" id="KW-0436">Ligase</keyword>
<dbReference type="InterPro" id="IPR006195">
    <property type="entry name" value="aa-tRNA-synth_II"/>
</dbReference>
<gene>
    <name evidence="1" type="ORF">BC936DRAFT_139789</name>
</gene>
<dbReference type="SUPFAM" id="SSF52954">
    <property type="entry name" value="Class II aaRS ABD-related"/>
    <property type="match status" value="1"/>
</dbReference>
<dbReference type="PRINTS" id="PR01043">
    <property type="entry name" value="TRNASYNTHGLY"/>
</dbReference>
<proteinExistence type="predicted"/>
<dbReference type="NCBIfam" id="NF003211">
    <property type="entry name" value="PRK04173.1"/>
    <property type="match status" value="1"/>
</dbReference>
<name>A0A433B987_9FUNG</name>
<dbReference type="InterPro" id="IPR045864">
    <property type="entry name" value="aa-tRNA-synth_II/BPL/LPL"/>
</dbReference>
<dbReference type="Gene3D" id="3.30.930.10">
    <property type="entry name" value="Bira Bifunctional Protein, Domain 2"/>
    <property type="match status" value="1"/>
</dbReference>
<dbReference type="GO" id="GO:0004820">
    <property type="term" value="F:glycine-tRNA ligase activity"/>
    <property type="evidence" value="ECO:0007669"/>
    <property type="project" value="TreeGrafter"/>
</dbReference>
<dbReference type="GO" id="GO:0005737">
    <property type="term" value="C:cytoplasm"/>
    <property type="evidence" value="ECO:0007669"/>
    <property type="project" value="TreeGrafter"/>
</dbReference>
<dbReference type="GO" id="GO:0006426">
    <property type="term" value="P:glycyl-tRNA aminoacylation"/>
    <property type="evidence" value="ECO:0007669"/>
    <property type="project" value="TreeGrafter"/>
</dbReference>
<dbReference type="EMBL" id="RBNI01015799">
    <property type="protein sequence ID" value="RUP12817.1"/>
    <property type="molecule type" value="Genomic_DNA"/>
</dbReference>
<dbReference type="SUPFAM" id="SSF55681">
    <property type="entry name" value="Class II aaRS and biotin synthetases"/>
    <property type="match status" value="1"/>
</dbReference>
<dbReference type="Gene3D" id="3.40.50.800">
    <property type="entry name" value="Anticodon-binding domain"/>
    <property type="match status" value="1"/>
</dbReference>
<comment type="caution">
    <text evidence="1">The sequence shown here is derived from an EMBL/GenBank/DDBJ whole genome shotgun (WGS) entry which is preliminary data.</text>
</comment>
<dbReference type="AlphaFoldDB" id="A0A433B987"/>
<dbReference type="InterPro" id="IPR027031">
    <property type="entry name" value="Gly-tRNA_synthase/POLG2"/>
</dbReference>
<dbReference type="PANTHER" id="PTHR10745">
    <property type="entry name" value="GLYCYL-TRNA SYNTHETASE/DNA POLYMERASE SUBUNIT GAMMA-2"/>
    <property type="match status" value="1"/>
</dbReference>
<dbReference type="PROSITE" id="PS50862">
    <property type="entry name" value="AA_TRNA_LIGASE_II"/>
    <property type="match status" value="1"/>
</dbReference>
<dbReference type="Pfam" id="PF03129">
    <property type="entry name" value="HGTP_anticodon"/>
    <property type="match status" value="1"/>
</dbReference>
<dbReference type="Proteomes" id="UP000268093">
    <property type="component" value="Unassembled WGS sequence"/>
</dbReference>
<dbReference type="PANTHER" id="PTHR10745:SF8">
    <property type="entry name" value="DNA POLYMERASE SUBUNIT GAMMA-2, MITOCHONDRIAL"/>
    <property type="match status" value="1"/>
</dbReference>
<protein>
    <submittedName>
        <fullName evidence="1">Glycyl-tRNA synthetase</fullName>
    </submittedName>
</protein>
<dbReference type="OrthoDB" id="57698at2759"/>
<evidence type="ECO:0000313" key="1">
    <source>
        <dbReference type="EMBL" id="RUP12817.1"/>
    </source>
</evidence>
<keyword evidence="1" id="KW-0030">Aminoacyl-tRNA synthetase</keyword>